<gene>
    <name evidence="1" type="ORF">PVOR_23534</name>
</gene>
<organism evidence="1 2">
    <name type="scientific">Paenibacillus vortex V453</name>
    <dbReference type="NCBI Taxonomy" id="715225"/>
    <lineage>
        <taxon>Bacteria</taxon>
        <taxon>Bacillati</taxon>
        <taxon>Bacillota</taxon>
        <taxon>Bacilli</taxon>
        <taxon>Bacillales</taxon>
        <taxon>Paenibacillaceae</taxon>
        <taxon>Paenibacillus</taxon>
    </lineage>
</organism>
<sequence length="85" mass="9714">METISSSENPNIDNGVKYEVKGIGGEQGLSTPERYIQEIQDSGWTELKDNRLGHVYFFKKEDTVISLEIRQDSITLYEMTKDAII</sequence>
<protein>
    <submittedName>
        <fullName evidence="1">Uncharacterized protein</fullName>
    </submittedName>
</protein>
<name>A0A2R9SSC5_9BACL</name>
<dbReference type="AlphaFoldDB" id="A0A2R9SSC5"/>
<dbReference type="Proteomes" id="UP000003094">
    <property type="component" value="Unassembled WGS sequence"/>
</dbReference>
<evidence type="ECO:0000313" key="2">
    <source>
        <dbReference type="Proteomes" id="UP000003094"/>
    </source>
</evidence>
<accession>A0A2R9SSC5</accession>
<keyword evidence="2" id="KW-1185">Reference proteome</keyword>
<reference evidence="1 2" key="1">
    <citation type="journal article" date="2010" name="BMC Genomics">
        <title>Genome sequence of the pattern forming Paenibacillus vortex bacterium reveals potential for thriving in complex environments.</title>
        <authorList>
            <person name="Sirota-Madi A."/>
            <person name="Olender T."/>
            <person name="Helman Y."/>
            <person name="Ingham C."/>
            <person name="Brainis I."/>
            <person name="Roth D."/>
            <person name="Hagi E."/>
            <person name="Brodsky L."/>
            <person name="Leshkowitz D."/>
            <person name="Galatenko V."/>
            <person name="Nikolaev V."/>
            <person name="Mugasimangalam R.C."/>
            <person name="Bransburg-Zabary S."/>
            <person name="Gutnick D.L."/>
            <person name="Lancet D."/>
            <person name="Ben-Jacob E."/>
        </authorList>
    </citation>
    <scope>NUCLEOTIDE SEQUENCE [LARGE SCALE GENOMIC DNA]</scope>
    <source>
        <strain evidence="1 2">V453</strain>
    </source>
</reference>
<dbReference type="EMBL" id="ADHJ01000037">
    <property type="protein sequence ID" value="EFU40274.1"/>
    <property type="molecule type" value="Genomic_DNA"/>
</dbReference>
<proteinExistence type="predicted"/>
<dbReference type="KEGG" id="pvo:PVOR_23534"/>
<evidence type="ECO:0000313" key="1">
    <source>
        <dbReference type="EMBL" id="EFU40274.1"/>
    </source>
</evidence>
<comment type="caution">
    <text evidence="1">The sequence shown here is derived from an EMBL/GenBank/DDBJ whole genome shotgun (WGS) entry which is preliminary data.</text>
</comment>